<dbReference type="InterPro" id="IPR006530">
    <property type="entry name" value="YD"/>
</dbReference>
<keyword evidence="3" id="KW-1185">Reference proteome</keyword>
<dbReference type="Pfam" id="PF20148">
    <property type="entry name" value="DUF6531"/>
    <property type="match status" value="1"/>
</dbReference>
<dbReference type="PANTHER" id="PTHR32305:SF15">
    <property type="entry name" value="PROTEIN RHSA-RELATED"/>
    <property type="match status" value="1"/>
</dbReference>
<dbReference type="Proteomes" id="UP001204798">
    <property type="component" value="Unassembled WGS sequence"/>
</dbReference>
<accession>A0ABT2ETM6</accession>
<feature type="non-terminal residue" evidence="2">
    <location>
        <position position="314"/>
    </location>
</feature>
<gene>
    <name evidence="2" type="ORF">M2350_003656</name>
</gene>
<dbReference type="InterPro" id="IPR045351">
    <property type="entry name" value="DUF6531"/>
</dbReference>
<organism evidence="2 3">
    <name type="scientific">Candidatus Fervidibacter sacchari</name>
    <dbReference type="NCBI Taxonomy" id="1448929"/>
    <lineage>
        <taxon>Bacteria</taxon>
        <taxon>Candidatus Fervidibacterota</taxon>
        <taxon>Candidatus Fervidibacter</taxon>
    </lineage>
</organism>
<dbReference type="PANTHER" id="PTHR32305">
    <property type="match status" value="1"/>
</dbReference>
<feature type="domain" description="DUF6531" evidence="1">
    <location>
        <begin position="4"/>
        <end position="49"/>
    </location>
</feature>
<dbReference type="Gene3D" id="2.180.10.10">
    <property type="entry name" value="RHS repeat-associated core"/>
    <property type="match status" value="2"/>
</dbReference>
<dbReference type="InterPro" id="IPR031325">
    <property type="entry name" value="RHS_repeat"/>
</dbReference>
<comment type="caution">
    <text evidence="2">The sequence shown here is derived from an EMBL/GenBank/DDBJ whole genome shotgun (WGS) entry which is preliminary data.</text>
</comment>
<dbReference type="Pfam" id="PF05593">
    <property type="entry name" value="RHS_repeat"/>
    <property type="match status" value="3"/>
</dbReference>
<evidence type="ECO:0000259" key="1">
    <source>
        <dbReference type="Pfam" id="PF20148"/>
    </source>
</evidence>
<dbReference type="InterPro" id="IPR050708">
    <property type="entry name" value="T6SS_VgrG/RHS"/>
</dbReference>
<dbReference type="EMBL" id="JANUCP010000011">
    <property type="protein sequence ID" value="MCS3921210.1"/>
    <property type="molecule type" value="Genomic_DNA"/>
</dbReference>
<proteinExistence type="predicted"/>
<dbReference type="NCBIfam" id="TIGR01643">
    <property type="entry name" value="YD_repeat_2x"/>
    <property type="match status" value="4"/>
</dbReference>
<protein>
    <submittedName>
        <fullName evidence="2">YD repeat-containing protein</fullName>
    </submittedName>
</protein>
<evidence type="ECO:0000313" key="3">
    <source>
        <dbReference type="Proteomes" id="UP001204798"/>
    </source>
</evidence>
<name>A0ABT2ETM6_9BACT</name>
<reference evidence="2 3" key="1">
    <citation type="submission" date="2022-08" db="EMBL/GenBank/DDBJ databases">
        <title>Bacterial and archaeal communities from various locations to study Microbial Dark Matter (Phase II).</title>
        <authorList>
            <person name="Stepanauskas R."/>
        </authorList>
    </citation>
    <scope>NUCLEOTIDE SEQUENCE [LARGE SCALE GENOMIC DNA]</scope>
    <source>
        <strain evidence="2 3">PD1</strain>
    </source>
</reference>
<evidence type="ECO:0000313" key="2">
    <source>
        <dbReference type="EMBL" id="MCS3921210.1"/>
    </source>
</evidence>
<sequence>MTIFHNSASSSSLQPFGYGWTHSYNWKIQQDSQTGDAIVIRGTGRKHRYTYNAQSGTFTPPSGVYDELVRHPDGTWTLTFKDQTKMNFDGSGKLVSIVDKNGNQVTLSYDNHGRLTQVQEASGKVLSFGYANSGSEGSGGSGGFEGEFGGGEFVDTKIRTVTDPRGKVWQFSYDAYDRLTSITDPMGFVISFSYDAYHRITSITDKRGFVWQYGYDSNGKVIWAKHPDTGNTQISISWDNIGVTITDQDGVKVRYEHNDVGELVKVITGYGTLNLTTQYAYDENHNLIQLTTPRGYVWQYGYDSKGNLTSVTDP</sequence>